<feature type="region of interest" description="Disordered" evidence="1">
    <location>
        <begin position="33"/>
        <end position="75"/>
    </location>
</feature>
<protein>
    <submittedName>
        <fullName evidence="3">Uncharacterized protein</fullName>
    </submittedName>
</protein>
<evidence type="ECO:0000313" key="4">
    <source>
        <dbReference type="Proteomes" id="UP000177165"/>
    </source>
</evidence>
<sequence length="258" mass="28024">MNQKGFVNIIILIVVIVAIAGIGGYVALNRQSPSPGPAPTPTPTPNPIQNPSPTPTPTPTPKPKTEPTTSFTLPPITSKDSICILPYGNETNITDPNHPLVVESKQVVLGFGISEDYFNKHFKFLCAVADQPSHRQVRWQYTIGEFTTIIYDEIGFSGSTNIHGINNDLYGLTEIQKVISKTEAGQFMQSCIGDFKEARVGFVFPNGFDRRTSHAKPYLTASSVKEERGLDISWDVGNVNLQTGECIKGSGGVIHAPL</sequence>
<organism evidence="3 4">
    <name type="scientific">Candidatus Kerfeldbacteria bacterium RIFCSPHIGHO2_02_FULL_42_14</name>
    <dbReference type="NCBI Taxonomy" id="1798540"/>
    <lineage>
        <taxon>Bacteria</taxon>
        <taxon>Candidatus Kerfeldiibacteriota</taxon>
    </lineage>
</organism>
<feature type="compositionally biased region" description="Pro residues" evidence="1">
    <location>
        <begin position="34"/>
        <end position="62"/>
    </location>
</feature>
<proteinExistence type="predicted"/>
<dbReference type="AlphaFoldDB" id="A0A1G2APA2"/>
<comment type="caution">
    <text evidence="3">The sequence shown here is derived from an EMBL/GenBank/DDBJ whole genome shotgun (WGS) entry which is preliminary data.</text>
</comment>
<name>A0A1G2APA2_9BACT</name>
<dbReference type="EMBL" id="MHKB01000012">
    <property type="protein sequence ID" value="OGY78732.1"/>
    <property type="molecule type" value="Genomic_DNA"/>
</dbReference>
<keyword evidence="2" id="KW-0472">Membrane</keyword>
<reference evidence="3 4" key="1">
    <citation type="journal article" date="2016" name="Nat. Commun.">
        <title>Thousands of microbial genomes shed light on interconnected biogeochemical processes in an aquifer system.</title>
        <authorList>
            <person name="Anantharaman K."/>
            <person name="Brown C.T."/>
            <person name="Hug L.A."/>
            <person name="Sharon I."/>
            <person name="Castelle C.J."/>
            <person name="Probst A.J."/>
            <person name="Thomas B.C."/>
            <person name="Singh A."/>
            <person name="Wilkins M.J."/>
            <person name="Karaoz U."/>
            <person name="Brodie E.L."/>
            <person name="Williams K.H."/>
            <person name="Hubbard S.S."/>
            <person name="Banfield J.F."/>
        </authorList>
    </citation>
    <scope>NUCLEOTIDE SEQUENCE [LARGE SCALE GENOMIC DNA]</scope>
</reference>
<dbReference type="Proteomes" id="UP000177165">
    <property type="component" value="Unassembled WGS sequence"/>
</dbReference>
<gene>
    <name evidence="3" type="ORF">A3B74_02990</name>
</gene>
<evidence type="ECO:0000256" key="2">
    <source>
        <dbReference type="SAM" id="Phobius"/>
    </source>
</evidence>
<keyword evidence="2" id="KW-1133">Transmembrane helix</keyword>
<evidence type="ECO:0000313" key="3">
    <source>
        <dbReference type="EMBL" id="OGY78732.1"/>
    </source>
</evidence>
<evidence type="ECO:0000256" key="1">
    <source>
        <dbReference type="SAM" id="MobiDB-lite"/>
    </source>
</evidence>
<keyword evidence="2" id="KW-0812">Transmembrane</keyword>
<accession>A0A1G2APA2</accession>
<feature type="transmembrane region" description="Helical" evidence="2">
    <location>
        <begin position="6"/>
        <end position="28"/>
    </location>
</feature>